<dbReference type="EMBL" id="JAFCIX010000412">
    <property type="protein sequence ID" value="KAH6591321.1"/>
    <property type="molecule type" value="Genomic_DNA"/>
</dbReference>
<evidence type="ECO:0000313" key="3">
    <source>
        <dbReference type="EMBL" id="KAH6591321.1"/>
    </source>
</evidence>
<evidence type="ECO:0000313" key="4">
    <source>
        <dbReference type="Proteomes" id="UP001648503"/>
    </source>
</evidence>
<feature type="chain" id="PRO_5045044622" evidence="2">
    <location>
        <begin position="19"/>
        <end position="262"/>
    </location>
</feature>
<comment type="caution">
    <text evidence="3">The sequence shown here is derived from an EMBL/GenBank/DDBJ whole genome shotgun (WGS) entry which is preliminary data.</text>
</comment>
<organism evidence="3 4">
    <name type="scientific">Batrachochytrium salamandrivorans</name>
    <dbReference type="NCBI Taxonomy" id="1357716"/>
    <lineage>
        <taxon>Eukaryota</taxon>
        <taxon>Fungi</taxon>
        <taxon>Fungi incertae sedis</taxon>
        <taxon>Chytridiomycota</taxon>
        <taxon>Chytridiomycota incertae sedis</taxon>
        <taxon>Chytridiomycetes</taxon>
        <taxon>Rhizophydiales</taxon>
        <taxon>Rhizophydiales incertae sedis</taxon>
        <taxon>Batrachochytrium</taxon>
    </lineage>
</organism>
<accession>A0ABQ8F4A1</accession>
<proteinExistence type="predicted"/>
<gene>
    <name evidence="3" type="ORF">BASA50_008765</name>
</gene>
<protein>
    <submittedName>
        <fullName evidence="3">Uncharacterized protein</fullName>
    </submittedName>
</protein>
<keyword evidence="2" id="KW-0732">Signal</keyword>
<name>A0ABQ8F4A1_9FUNG</name>
<dbReference type="Proteomes" id="UP001648503">
    <property type="component" value="Unassembled WGS sequence"/>
</dbReference>
<keyword evidence="1" id="KW-0175">Coiled coil</keyword>
<evidence type="ECO:0000256" key="1">
    <source>
        <dbReference type="SAM" id="Coils"/>
    </source>
</evidence>
<evidence type="ECO:0000256" key="2">
    <source>
        <dbReference type="SAM" id="SignalP"/>
    </source>
</evidence>
<reference evidence="3 4" key="1">
    <citation type="submission" date="2021-02" db="EMBL/GenBank/DDBJ databases">
        <title>Variation within the Batrachochytrium salamandrivorans European outbreak.</title>
        <authorList>
            <person name="Kelly M."/>
            <person name="Pasmans F."/>
            <person name="Shea T.P."/>
            <person name="Munoz J.F."/>
            <person name="Carranza S."/>
            <person name="Cuomo C.A."/>
            <person name="Martel A."/>
        </authorList>
    </citation>
    <scope>NUCLEOTIDE SEQUENCE [LARGE SCALE GENOMIC DNA]</scope>
    <source>
        <strain evidence="3 4">AMFP18/2</strain>
    </source>
</reference>
<sequence length="262" mass="30345">MKLISFAVVSFLAITVSAQPPIDSASNSALQHDQEVLDKIQELTTAHEAQKELVLELGNLEKLEQMEQETSLAMKKLGEELRKQIDNEPWRLYLQALYNEALENYRDAFKALSTRKEELKNAKEERNSIEMGLFTLKENWDRLTEHNAENQDQMTLWDGSYYNREILTQQSNEVCQSADDLSIVSQDIKEGMSALDKMLKRKKKHKDSEPHRIRGNLHYTFQDTMEQVEFMQDHCTYTIELQEDFDCQSPSSEAGEVCPSFV</sequence>
<feature type="signal peptide" evidence="2">
    <location>
        <begin position="1"/>
        <end position="18"/>
    </location>
</feature>
<keyword evidence="4" id="KW-1185">Reference proteome</keyword>
<feature type="coiled-coil region" evidence="1">
    <location>
        <begin position="46"/>
        <end position="125"/>
    </location>
</feature>